<protein>
    <submittedName>
        <fullName evidence="2">Uncharacterized protein</fullName>
    </submittedName>
</protein>
<evidence type="ECO:0000313" key="2">
    <source>
        <dbReference type="EMBL" id="HBH1544430.1"/>
    </source>
</evidence>
<dbReference type="RefSeq" id="WP_009899074.1">
    <property type="nucleotide sequence ID" value="NZ_FUQT01000003.1"/>
</dbReference>
<keyword evidence="1" id="KW-1133">Transmembrane helix</keyword>
<gene>
    <name evidence="2" type="ORF">KRM00_003980</name>
</gene>
<name>A0AAN5VQ93_CLODI</name>
<dbReference type="AlphaFoldDB" id="A0AAN5VQ93"/>
<keyword evidence="1" id="KW-0472">Membrane</keyword>
<keyword evidence="1" id="KW-0812">Transmembrane</keyword>
<dbReference type="Proteomes" id="UP000878956">
    <property type="component" value="Unassembled WGS sequence"/>
</dbReference>
<feature type="transmembrane region" description="Helical" evidence="1">
    <location>
        <begin position="55"/>
        <end position="75"/>
    </location>
</feature>
<evidence type="ECO:0000256" key="1">
    <source>
        <dbReference type="SAM" id="Phobius"/>
    </source>
</evidence>
<proteinExistence type="predicted"/>
<organism evidence="2 3">
    <name type="scientific">Clostridioides difficile</name>
    <name type="common">Peptoclostridium difficile</name>
    <dbReference type="NCBI Taxonomy" id="1496"/>
    <lineage>
        <taxon>Bacteria</taxon>
        <taxon>Bacillati</taxon>
        <taxon>Bacillota</taxon>
        <taxon>Clostridia</taxon>
        <taxon>Peptostreptococcales</taxon>
        <taxon>Peptostreptococcaceae</taxon>
        <taxon>Clostridioides</taxon>
    </lineage>
</organism>
<reference evidence="2" key="1">
    <citation type="journal article" date="2018" name="Genome Biol.">
        <title>SKESA: strategic k-mer extension for scrupulous assemblies.</title>
        <authorList>
            <person name="Souvorov A."/>
            <person name="Agarwala R."/>
            <person name="Lipman D.J."/>
        </authorList>
    </citation>
    <scope>NUCLEOTIDE SEQUENCE</scope>
    <source>
        <strain evidence="2">HN1000</strain>
    </source>
</reference>
<evidence type="ECO:0000313" key="3">
    <source>
        <dbReference type="Proteomes" id="UP000878956"/>
    </source>
</evidence>
<accession>A0AAN5VQ93</accession>
<reference evidence="2" key="2">
    <citation type="submission" date="2021-06" db="EMBL/GenBank/DDBJ databases">
        <authorList>
            <consortium name="NCBI Pathogen Detection Project"/>
        </authorList>
    </citation>
    <scope>NUCLEOTIDE SEQUENCE</scope>
    <source>
        <strain evidence="2">HN1000</strain>
    </source>
</reference>
<dbReference type="EMBL" id="DAEPXK010000081">
    <property type="protein sequence ID" value="HBH1544430.1"/>
    <property type="molecule type" value="Genomic_DNA"/>
</dbReference>
<comment type="caution">
    <text evidence="2">The sequence shown here is derived from an EMBL/GenBank/DDBJ whole genome shotgun (WGS) entry which is preliminary data.</text>
</comment>
<sequence>MKESKIKDILEKFLIESSNRHEIRKKNHIWMYLVLLPPYGLYKAYRNKAFSKHTLLFMLIAFIMIFILTLDTIAYPNRVLDSKVTQSINNFKDIGTVRRVNKEGILYKKFFIYNTITTKGEYDVYLSNNNNTLKIDGINQTLPNRKMIYKNGIEDNLNGVFAEIIRHISNDNKNIYGKIKSISKTYKNGQIINTEKGTFNFEVKFDNVINVFKLNKNNIYTKIYSEPPQIKIPNDISKIIKRNRKKIGNIKQVISYNLTPKAEEYIYLSDNGFYYKIVKDLNKEIKIFKQK</sequence>